<dbReference type="Pfam" id="PF12867">
    <property type="entry name" value="DinB_2"/>
    <property type="match status" value="1"/>
</dbReference>
<dbReference type="RefSeq" id="WP_096196427.1">
    <property type="nucleotide sequence ID" value="NZ_NRGR01000005.1"/>
</dbReference>
<accession>A0A2A3YN13</accession>
<dbReference type="Proteomes" id="UP000218598">
    <property type="component" value="Unassembled WGS sequence"/>
</dbReference>
<name>A0A2A3YN13_9MICO</name>
<proteinExistence type="predicted"/>
<dbReference type="InterPro" id="IPR034660">
    <property type="entry name" value="DinB/YfiT-like"/>
</dbReference>
<dbReference type="Gene3D" id="1.20.120.450">
    <property type="entry name" value="dinb family like domain"/>
    <property type="match status" value="1"/>
</dbReference>
<gene>
    <name evidence="2" type="ORF">CIK66_02570</name>
</gene>
<feature type="domain" description="DinB-like" evidence="1">
    <location>
        <begin position="83"/>
        <end position="195"/>
    </location>
</feature>
<protein>
    <recommendedName>
        <fullName evidence="1">DinB-like domain-containing protein</fullName>
    </recommendedName>
</protein>
<dbReference type="InterPro" id="IPR024775">
    <property type="entry name" value="DinB-like"/>
</dbReference>
<organism evidence="2 3">
    <name type="scientific">Brachybacterium alimentarium</name>
    <dbReference type="NCBI Taxonomy" id="47845"/>
    <lineage>
        <taxon>Bacteria</taxon>
        <taxon>Bacillati</taxon>
        <taxon>Actinomycetota</taxon>
        <taxon>Actinomycetes</taxon>
        <taxon>Micrococcales</taxon>
        <taxon>Dermabacteraceae</taxon>
        <taxon>Brachybacterium</taxon>
    </lineage>
</organism>
<dbReference type="EMBL" id="NRGR01000005">
    <property type="protein sequence ID" value="PCC40671.1"/>
    <property type="molecule type" value="Genomic_DNA"/>
</dbReference>
<dbReference type="SUPFAM" id="SSF109854">
    <property type="entry name" value="DinB/YfiT-like putative metalloenzymes"/>
    <property type="match status" value="1"/>
</dbReference>
<evidence type="ECO:0000313" key="3">
    <source>
        <dbReference type="Proteomes" id="UP000218598"/>
    </source>
</evidence>
<dbReference type="AlphaFoldDB" id="A0A2A3YN13"/>
<dbReference type="OrthoDB" id="3837812at2"/>
<keyword evidence="3" id="KW-1185">Reference proteome</keyword>
<evidence type="ECO:0000259" key="1">
    <source>
        <dbReference type="Pfam" id="PF12867"/>
    </source>
</evidence>
<reference evidence="2 3" key="1">
    <citation type="journal article" date="2017" name="Elife">
        <title>Extensive horizontal gene transfer in cheese-associated bacteria.</title>
        <authorList>
            <person name="Bonham K.S."/>
            <person name="Wolfe B.E."/>
            <person name="Dutton R.J."/>
        </authorList>
    </citation>
    <scope>NUCLEOTIDE SEQUENCE [LARGE SCALE GENOMIC DNA]</scope>
    <source>
        <strain evidence="2 3">341_9</strain>
    </source>
</reference>
<sequence length="209" mass="23903">MRSIYVEHPVQMAYTRGAAVWAFDADLWGVCVQAPTAEQAMDRWRSTHGPSTVVETLHGDEQAFDRDFQSATAAEVERTLVVLAEQRMRATKLLDELSAEALDAVDPERVLPGWARWRTIREMLWHICDTESRYYLPMTGLPARDREADLRTELAASTAHINSVLRAMPGDQVHRENDEVWTATKLLRRLAWHERGELDAIEELLASRH</sequence>
<evidence type="ECO:0000313" key="2">
    <source>
        <dbReference type="EMBL" id="PCC40671.1"/>
    </source>
</evidence>
<comment type="caution">
    <text evidence="2">The sequence shown here is derived from an EMBL/GenBank/DDBJ whole genome shotgun (WGS) entry which is preliminary data.</text>
</comment>